<reference evidence="2 3" key="1">
    <citation type="submission" date="2019-10" db="EMBL/GenBank/DDBJ databases">
        <authorList>
            <person name="Palmer J.M."/>
        </authorList>
    </citation>
    <scope>NUCLEOTIDE SEQUENCE [LARGE SCALE GENOMIC DNA]</scope>
    <source>
        <strain evidence="2 3">TWF730</strain>
    </source>
</reference>
<protein>
    <submittedName>
        <fullName evidence="2">Uncharacterized protein</fullName>
    </submittedName>
</protein>
<accession>A0AAV9V7C4</accession>
<evidence type="ECO:0000313" key="2">
    <source>
        <dbReference type="EMBL" id="KAK6357900.1"/>
    </source>
</evidence>
<dbReference type="EMBL" id="JAVHNS010000004">
    <property type="protein sequence ID" value="KAK6357900.1"/>
    <property type="molecule type" value="Genomic_DNA"/>
</dbReference>
<gene>
    <name evidence="2" type="ORF">TWF730_007257</name>
</gene>
<sequence>MHSRKYQHHPQYLYRDGIESTTMTHPKLIVFIITGLAYYTSSTIAQSTEVSKRQDGTHSSPCIVIKGRNNNTNTKVNPPPFVDVSNSEPNAASEPGPRSVADQDDTEGN</sequence>
<name>A0AAV9V7C4_9PEZI</name>
<evidence type="ECO:0000313" key="3">
    <source>
        <dbReference type="Proteomes" id="UP001373714"/>
    </source>
</evidence>
<comment type="caution">
    <text evidence="2">The sequence shown here is derived from an EMBL/GenBank/DDBJ whole genome shotgun (WGS) entry which is preliminary data.</text>
</comment>
<keyword evidence="3" id="KW-1185">Reference proteome</keyword>
<dbReference type="Proteomes" id="UP001373714">
    <property type="component" value="Unassembled WGS sequence"/>
</dbReference>
<feature type="region of interest" description="Disordered" evidence="1">
    <location>
        <begin position="47"/>
        <end position="109"/>
    </location>
</feature>
<proteinExistence type="predicted"/>
<organism evidence="2 3">
    <name type="scientific">Orbilia blumenaviensis</name>
    <dbReference type="NCBI Taxonomy" id="1796055"/>
    <lineage>
        <taxon>Eukaryota</taxon>
        <taxon>Fungi</taxon>
        <taxon>Dikarya</taxon>
        <taxon>Ascomycota</taxon>
        <taxon>Pezizomycotina</taxon>
        <taxon>Orbiliomycetes</taxon>
        <taxon>Orbiliales</taxon>
        <taxon>Orbiliaceae</taxon>
        <taxon>Orbilia</taxon>
    </lineage>
</organism>
<evidence type="ECO:0000256" key="1">
    <source>
        <dbReference type="SAM" id="MobiDB-lite"/>
    </source>
</evidence>
<dbReference type="AlphaFoldDB" id="A0AAV9V7C4"/>